<dbReference type="Pfam" id="PF00078">
    <property type="entry name" value="RVT_1"/>
    <property type="match status" value="1"/>
</dbReference>
<dbReference type="InterPro" id="IPR012337">
    <property type="entry name" value="RNaseH-like_sf"/>
</dbReference>
<dbReference type="GO" id="GO:0042575">
    <property type="term" value="C:DNA polymerase complex"/>
    <property type="evidence" value="ECO:0007669"/>
    <property type="project" value="UniProtKB-ARBA"/>
</dbReference>
<dbReference type="Pfam" id="PF05380">
    <property type="entry name" value="Peptidase_A17"/>
    <property type="match status" value="1"/>
</dbReference>
<dbReference type="Pfam" id="PF18701">
    <property type="entry name" value="DUF5641"/>
    <property type="match status" value="1"/>
</dbReference>
<dbReference type="GO" id="GO:0015074">
    <property type="term" value="P:DNA integration"/>
    <property type="evidence" value="ECO:0007669"/>
    <property type="project" value="InterPro"/>
</dbReference>
<dbReference type="InterPro" id="IPR043502">
    <property type="entry name" value="DNA/RNA_pol_sf"/>
</dbReference>
<dbReference type="InterPro" id="IPR000477">
    <property type="entry name" value="RT_dom"/>
</dbReference>
<dbReference type="PANTHER" id="PTHR47331">
    <property type="entry name" value="PHD-TYPE DOMAIN-CONTAINING PROTEIN"/>
    <property type="match status" value="1"/>
</dbReference>
<dbReference type="Gene3D" id="3.30.70.270">
    <property type="match status" value="1"/>
</dbReference>
<evidence type="ECO:0000313" key="3">
    <source>
        <dbReference type="EMBL" id="CAI6347168.1"/>
    </source>
</evidence>
<reference evidence="3 4" key="1">
    <citation type="submission" date="2023-01" db="EMBL/GenBank/DDBJ databases">
        <authorList>
            <person name="Whitehead M."/>
        </authorList>
    </citation>
    <scope>NUCLEOTIDE SEQUENCE [LARGE SCALE GENOMIC DNA]</scope>
</reference>
<dbReference type="SUPFAM" id="SSF56672">
    <property type="entry name" value="DNA/RNA polymerases"/>
    <property type="match status" value="1"/>
</dbReference>
<dbReference type="InterPro" id="IPR041588">
    <property type="entry name" value="Integrase_H2C2"/>
</dbReference>
<organism evidence="3 4">
    <name type="scientific">Macrosiphum euphorbiae</name>
    <name type="common">potato aphid</name>
    <dbReference type="NCBI Taxonomy" id="13131"/>
    <lineage>
        <taxon>Eukaryota</taxon>
        <taxon>Metazoa</taxon>
        <taxon>Ecdysozoa</taxon>
        <taxon>Arthropoda</taxon>
        <taxon>Hexapoda</taxon>
        <taxon>Insecta</taxon>
        <taxon>Pterygota</taxon>
        <taxon>Neoptera</taxon>
        <taxon>Paraneoptera</taxon>
        <taxon>Hemiptera</taxon>
        <taxon>Sternorrhyncha</taxon>
        <taxon>Aphidomorpha</taxon>
        <taxon>Aphidoidea</taxon>
        <taxon>Aphididae</taxon>
        <taxon>Macrosiphini</taxon>
        <taxon>Macrosiphum</taxon>
    </lineage>
</organism>
<dbReference type="Gene3D" id="3.30.420.10">
    <property type="entry name" value="Ribonuclease H-like superfamily/Ribonuclease H"/>
    <property type="match status" value="1"/>
</dbReference>
<evidence type="ECO:0000256" key="1">
    <source>
        <dbReference type="SAM" id="MobiDB-lite"/>
    </source>
</evidence>
<dbReference type="Pfam" id="PF03564">
    <property type="entry name" value="DUF1759"/>
    <property type="match status" value="1"/>
</dbReference>
<dbReference type="Gene3D" id="3.10.10.10">
    <property type="entry name" value="HIV Type 1 Reverse Transcriptase, subunit A, domain 1"/>
    <property type="match status" value="1"/>
</dbReference>
<keyword evidence="4" id="KW-1185">Reference proteome</keyword>
<dbReference type="InterPro" id="IPR008042">
    <property type="entry name" value="Retrotrans_Pao"/>
</dbReference>
<sequence length="1730" mass="196808">MGVFEEAKIRLSDIQKRIMRVRDAGDALNKIPVTRSDKTKFRMMYATVPRIKEEFEEQLSVVIKQLGKPEKDQKSEVDITSPEDIRDKFDEVYFEVMIAADEHIPVLLQHPNADETFISTSQNRDRRDVIPLEKLSIPRFGGDPKQFTSFRNLFDIAVHNNTNLPPVLKFSYLKSYLEGEPLALISNLMLSDDNYTLALTVLDKRYANRRIIAQSHLNQLWTMPKAMFGDAKSIRQMLNTITESVGALANQNYSVDQWDPILLHLFELKLDSQLRAQWELIVDTADDPSMNNFTMFLSKFCNAAIAGQSGKEQEKPNKKPYGKTVTLHAGKPDSRENRRQFTCQVCNTTPGHLLIACTVFKEKTPKDRYQIIKDLRRCFLCFSEHPVSQCKHTRVCLKCKGRHHSLLHFENTSDAQPTTIVNTTEPQPTTTVNSMFSYDKRVNSCVLMSTMAVLVQDSSGQYQEARALLDSGSQSSFLTEHCRNRLGVTRDKCSVAVQAMAGLQVPPIKARTQIIIRPVRRDTPLFTVETFILPRITGLIPSERVVKTEWAHIQGLDLADPRYDEPLPIDILLGADVFPYIISGDRREGTVNQPVALKTVFGWVLMGRSAPNPSNSTTSLFASIDPIDQILRKFWEIEELPTAEKTSPAEQKCEEIYRTTTTRQADGRYIVHLPFTQDPPPIGESYHLAHTRLIHLESRLSKSTEHRQDYNGAMQDYLDSGHMNYVDNTEDIDNTSFYIPHHGVVKPGSSTTKLRVVYDASALSSNGKSLNDYLFMGPKLQQDLPGIILRFRLHAVVFTTDIKQMFRQIFVTPKHRPYQRLLFRFQPSDPVQTYEMSTVTFGQRSSPFLAIRTLHQLAEDEAKAYPNVQKVIYQDLYVDDVVTGADSEEEALKLQQEVIKVFERGKFELRKWSSNAPALLEAVPIEHRKTDNFTFDEPQSDYTKVLGLKWEPNLDMLSYQYRPNPVRFTKRAILSEIARIYDPIGLLTPVITNLKRLMKYLWSIGVGWDERIPDDAIDAWTRYHEELPLIGSIRIRRRATTPGATYEIHGFCDSSENAYAAAVYLLAREPNGISHCQLLMGKSKVAPEKRLSIPRLELCGAVLLARCLEHISTNLNAIPIEATTAWSDSTVVLAWIQTPTAKLKTFVANRVAKIQHMTSPKIWRHVPTAHNPADCASRGVTPKELVDHQIWWGGSVFLTQPTNTWPPVTPTTCLDKMEHQVEEKQLALLITKPVEECQLLYASAELPKVLRLTAYWLRFRRNLSHQPISFDHSKPPGAKEKEEALHALIRWVQKVHFAEDLKRLTSGEPCTHKLLLLGTYLDSEEGLLRVGGRLRSSDLPYETKHPILLPKQSPLTVLLIDYIHRLHCHPGAQTTQNILHQKFWIIAARGAIRKHLRQCIPCFRTRPKPMQPSMGDLPRPRLVGTKVFTHVGVDFAGPFLVKAALLRRVQTTKGYLCIFVCMATRAVHLELVSDLSTTLFLAALNRFVSRRGRCTDLYSDCGTNFVGAKNYMEDVKRLLSSSEITAGISNVHIQWHLNPPAAPHMGGLWEAAVKSAKTLLHRTIQEQVLTYEELNTVFHRIEAILNSRPLGAMSSDPNDLQTLTAGHFLTMEPLVTVPVPDPLHPGPRLTLQQRWTLVQHIQKHFWDRWSKEYLHTISVRSKWGKDQCNLEPGDLVIIKEPTPPLTWKTARVMEVHPGEDKIVRVATVRTANRTVIKRPVVKLCRLPLVL</sequence>
<dbReference type="CDD" id="cd01644">
    <property type="entry name" value="RT_pepA17"/>
    <property type="match status" value="1"/>
</dbReference>
<dbReference type="InterPro" id="IPR001584">
    <property type="entry name" value="Integrase_cat-core"/>
</dbReference>
<dbReference type="SUPFAM" id="SSF53098">
    <property type="entry name" value="Ribonuclease H-like"/>
    <property type="match status" value="1"/>
</dbReference>
<gene>
    <name evidence="3" type="ORF">MEUPH1_LOCUS3984</name>
</gene>
<dbReference type="PANTHER" id="PTHR47331:SF1">
    <property type="entry name" value="GAG-LIKE PROTEIN"/>
    <property type="match status" value="1"/>
</dbReference>
<accession>A0AAV0VRZ3</accession>
<dbReference type="InterPro" id="IPR040676">
    <property type="entry name" value="DUF5641"/>
</dbReference>
<dbReference type="PROSITE" id="PS50994">
    <property type="entry name" value="INTEGRASE"/>
    <property type="match status" value="1"/>
</dbReference>
<comment type="caution">
    <text evidence="3">The sequence shown here is derived from an EMBL/GenBank/DDBJ whole genome shotgun (WGS) entry which is preliminary data.</text>
</comment>
<dbReference type="GO" id="GO:0071897">
    <property type="term" value="P:DNA biosynthetic process"/>
    <property type="evidence" value="ECO:0007669"/>
    <property type="project" value="UniProtKB-ARBA"/>
</dbReference>
<evidence type="ECO:0000313" key="4">
    <source>
        <dbReference type="Proteomes" id="UP001160148"/>
    </source>
</evidence>
<dbReference type="InterPro" id="IPR036397">
    <property type="entry name" value="RNaseH_sf"/>
</dbReference>
<evidence type="ECO:0000259" key="2">
    <source>
        <dbReference type="PROSITE" id="PS50994"/>
    </source>
</evidence>
<dbReference type="EMBL" id="CARXXK010000001">
    <property type="protein sequence ID" value="CAI6347168.1"/>
    <property type="molecule type" value="Genomic_DNA"/>
</dbReference>
<dbReference type="GO" id="GO:0003676">
    <property type="term" value="F:nucleic acid binding"/>
    <property type="evidence" value="ECO:0007669"/>
    <property type="project" value="InterPro"/>
</dbReference>
<feature type="domain" description="Integrase catalytic" evidence="2">
    <location>
        <begin position="1416"/>
        <end position="1605"/>
    </location>
</feature>
<protein>
    <recommendedName>
        <fullName evidence="2">Integrase catalytic domain-containing protein</fullName>
    </recommendedName>
</protein>
<feature type="region of interest" description="Disordered" evidence="1">
    <location>
        <begin position="308"/>
        <end position="331"/>
    </location>
</feature>
<dbReference type="Proteomes" id="UP001160148">
    <property type="component" value="Unassembled WGS sequence"/>
</dbReference>
<dbReference type="InterPro" id="IPR005312">
    <property type="entry name" value="DUF1759"/>
</dbReference>
<dbReference type="Pfam" id="PF17921">
    <property type="entry name" value="Integrase_H2C2"/>
    <property type="match status" value="1"/>
</dbReference>
<dbReference type="InterPro" id="IPR043128">
    <property type="entry name" value="Rev_trsase/Diguanyl_cyclase"/>
</dbReference>
<proteinExistence type="predicted"/>
<name>A0AAV0VRZ3_9HEMI</name>